<dbReference type="EMBL" id="JAGQHR010000009">
    <property type="protein sequence ID" value="MCA9726187.1"/>
    <property type="molecule type" value="Genomic_DNA"/>
</dbReference>
<reference evidence="2" key="2">
    <citation type="journal article" date="2021" name="Microbiome">
        <title>Successional dynamics and alternative stable states in a saline activated sludge microbial community over 9 years.</title>
        <authorList>
            <person name="Wang Y."/>
            <person name="Ye J."/>
            <person name="Ju F."/>
            <person name="Liu L."/>
            <person name="Boyd J.A."/>
            <person name="Deng Y."/>
            <person name="Parks D.H."/>
            <person name="Jiang X."/>
            <person name="Yin X."/>
            <person name="Woodcroft B.J."/>
            <person name="Tyson G.W."/>
            <person name="Hugenholtz P."/>
            <person name="Polz M.F."/>
            <person name="Zhang T."/>
        </authorList>
    </citation>
    <scope>NUCLEOTIDE SEQUENCE</scope>
    <source>
        <strain evidence="2">HKST-UBA01</strain>
    </source>
</reference>
<name>A0A956LX55_UNCEI</name>
<evidence type="ECO:0000256" key="1">
    <source>
        <dbReference type="SAM" id="MobiDB-lite"/>
    </source>
</evidence>
<evidence type="ECO:0000313" key="3">
    <source>
        <dbReference type="Proteomes" id="UP000697710"/>
    </source>
</evidence>
<dbReference type="AlphaFoldDB" id="A0A956LX55"/>
<proteinExistence type="predicted"/>
<sequence>MKIVRCPNCSDSYPDYLFEFKIPFRCDCGVLVSPVVLTPGPPAERPQPEKTGWTAPSSTPVRPLPMSPVSELLTSEHAERDRRARELRRRADRISYLIVSTETPLRQIESEMRILQDRCRRYFPEIRGAYEQVYEARFQKLWREFRLD</sequence>
<comment type="caution">
    <text evidence="2">The sequence shown here is derived from an EMBL/GenBank/DDBJ whole genome shotgun (WGS) entry which is preliminary data.</text>
</comment>
<evidence type="ECO:0000313" key="2">
    <source>
        <dbReference type="EMBL" id="MCA9726187.1"/>
    </source>
</evidence>
<dbReference type="Proteomes" id="UP000697710">
    <property type="component" value="Unassembled WGS sequence"/>
</dbReference>
<protein>
    <submittedName>
        <fullName evidence="2">Uncharacterized protein</fullName>
    </submittedName>
</protein>
<gene>
    <name evidence="2" type="ORF">KC729_00785</name>
</gene>
<feature type="region of interest" description="Disordered" evidence="1">
    <location>
        <begin position="39"/>
        <end position="81"/>
    </location>
</feature>
<organism evidence="2 3">
    <name type="scientific">Eiseniibacteriota bacterium</name>
    <dbReference type="NCBI Taxonomy" id="2212470"/>
    <lineage>
        <taxon>Bacteria</taxon>
        <taxon>Candidatus Eiseniibacteriota</taxon>
    </lineage>
</organism>
<reference evidence="2" key="1">
    <citation type="submission" date="2020-04" db="EMBL/GenBank/DDBJ databases">
        <authorList>
            <person name="Zhang T."/>
        </authorList>
    </citation>
    <scope>NUCLEOTIDE SEQUENCE</scope>
    <source>
        <strain evidence="2">HKST-UBA01</strain>
    </source>
</reference>
<accession>A0A956LX55</accession>